<dbReference type="Gene3D" id="3.50.50.60">
    <property type="entry name" value="FAD/NAD(P)-binding domain"/>
    <property type="match status" value="2"/>
</dbReference>
<keyword evidence="1" id="KW-0285">Flavoprotein</keyword>
<evidence type="ECO:0000256" key="4">
    <source>
        <dbReference type="SAM" id="MobiDB-lite"/>
    </source>
</evidence>
<sequence>MVPGPEPIAPAATKGSAIQMAAEVYDVVVIGGGAAGLSAAVTLGRARRSVVVVDAGEPRNAPAAGVHGFLTRDGMSPADLVRVGRSEVASYGGVLRDGQVVSAERDGTRFTVRTDDGQAVHGRRILVATGLLDELPDVPGLRERWGKDVVHCPYCHGFEVRDRVIGVLGSGPMAMHQVQLFRQWSPRIVLFRNDVVQPSDQEWEELAARGITVVDGVVESVRIEGDAIVGLVLAGGRVIPVDAVAVQPYVSARADFLKGLDLTATTDPQGLGTFVAADERGLTSTPGVWVAGNVADFMAQVVSSAAAGVRTAATINADLVAEEVRLAVAAYRDPFSAASEARHAERLLGDRRHGLDQEQGRSGAGGPGPRA</sequence>
<dbReference type="PANTHER" id="PTHR48105">
    <property type="entry name" value="THIOREDOXIN REDUCTASE 1-RELATED-RELATED"/>
    <property type="match status" value="1"/>
</dbReference>
<dbReference type="GO" id="GO:0004791">
    <property type="term" value="F:thioredoxin-disulfide reductase (NADPH) activity"/>
    <property type="evidence" value="ECO:0007669"/>
    <property type="project" value="UniProtKB-EC"/>
</dbReference>
<keyword evidence="7" id="KW-1185">Reference proteome</keyword>
<comment type="catalytic activity">
    <reaction evidence="3">
        <text>[thioredoxin]-dithiol + NADP(+) = [thioredoxin]-disulfide + NADPH + H(+)</text>
        <dbReference type="Rhea" id="RHEA:20345"/>
        <dbReference type="Rhea" id="RHEA-COMP:10698"/>
        <dbReference type="Rhea" id="RHEA-COMP:10700"/>
        <dbReference type="ChEBI" id="CHEBI:15378"/>
        <dbReference type="ChEBI" id="CHEBI:29950"/>
        <dbReference type="ChEBI" id="CHEBI:50058"/>
        <dbReference type="ChEBI" id="CHEBI:57783"/>
        <dbReference type="ChEBI" id="CHEBI:58349"/>
        <dbReference type="EC" id="1.8.1.9"/>
    </reaction>
</comment>
<evidence type="ECO:0000256" key="2">
    <source>
        <dbReference type="ARBA" id="ARBA00023002"/>
    </source>
</evidence>
<keyword evidence="2" id="KW-0560">Oxidoreductase</keyword>
<dbReference type="InterPro" id="IPR036188">
    <property type="entry name" value="FAD/NAD-bd_sf"/>
</dbReference>
<dbReference type="AlphaFoldDB" id="A0A927RA13"/>
<gene>
    <name evidence="6" type="ORF">HEB94_003962</name>
</gene>
<evidence type="ECO:0000256" key="1">
    <source>
        <dbReference type="ARBA" id="ARBA00022630"/>
    </source>
</evidence>
<protein>
    <submittedName>
        <fullName evidence="6">Thioredoxin reductase</fullName>
    </submittedName>
</protein>
<accession>A0A927RA13</accession>
<dbReference type="PRINTS" id="PR00368">
    <property type="entry name" value="FADPNR"/>
</dbReference>
<dbReference type="Proteomes" id="UP000638648">
    <property type="component" value="Unassembled WGS sequence"/>
</dbReference>
<evidence type="ECO:0000313" key="7">
    <source>
        <dbReference type="Proteomes" id="UP000638648"/>
    </source>
</evidence>
<comment type="caution">
    <text evidence="6">The sequence shown here is derived from an EMBL/GenBank/DDBJ whole genome shotgun (WGS) entry which is preliminary data.</text>
</comment>
<dbReference type="InterPro" id="IPR023753">
    <property type="entry name" value="FAD/NAD-binding_dom"/>
</dbReference>
<dbReference type="RefSeq" id="WP_238361567.1">
    <property type="nucleotide sequence ID" value="NZ_BAABJL010000150.1"/>
</dbReference>
<feature type="compositionally biased region" description="Basic and acidic residues" evidence="4">
    <location>
        <begin position="348"/>
        <end position="359"/>
    </location>
</feature>
<feature type="domain" description="FAD/NAD(P)-binding" evidence="5">
    <location>
        <begin position="25"/>
        <end position="305"/>
    </location>
</feature>
<evidence type="ECO:0000256" key="3">
    <source>
        <dbReference type="ARBA" id="ARBA00048132"/>
    </source>
</evidence>
<dbReference type="Pfam" id="PF07992">
    <property type="entry name" value="Pyr_redox_2"/>
    <property type="match status" value="1"/>
</dbReference>
<proteinExistence type="predicted"/>
<dbReference type="PRINTS" id="PR00469">
    <property type="entry name" value="PNDRDTASEII"/>
</dbReference>
<organism evidence="6 7">
    <name type="scientific">Actinopolymorpha pittospori</name>
    <dbReference type="NCBI Taxonomy" id="648752"/>
    <lineage>
        <taxon>Bacteria</taxon>
        <taxon>Bacillati</taxon>
        <taxon>Actinomycetota</taxon>
        <taxon>Actinomycetes</taxon>
        <taxon>Propionibacteriales</taxon>
        <taxon>Actinopolymorphaceae</taxon>
        <taxon>Actinopolymorpha</taxon>
    </lineage>
</organism>
<dbReference type="SUPFAM" id="SSF51905">
    <property type="entry name" value="FAD/NAD(P)-binding domain"/>
    <property type="match status" value="1"/>
</dbReference>
<name>A0A927RA13_9ACTN</name>
<feature type="region of interest" description="Disordered" evidence="4">
    <location>
        <begin position="348"/>
        <end position="371"/>
    </location>
</feature>
<feature type="compositionally biased region" description="Gly residues" evidence="4">
    <location>
        <begin position="362"/>
        <end position="371"/>
    </location>
</feature>
<dbReference type="EMBL" id="JADBEM010000001">
    <property type="protein sequence ID" value="MBE1607114.1"/>
    <property type="molecule type" value="Genomic_DNA"/>
</dbReference>
<evidence type="ECO:0000259" key="5">
    <source>
        <dbReference type="Pfam" id="PF07992"/>
    </source>
</evidence>
<reference evidence="6" key="1">
    <citation type="submission" date="2020-10" db="EMBL/GenBank/DDBJ databases">
        <title>Sequencing the genomes of 1000 actinobacteria strains.</title>
        <authorList>
            <person name="Klenk H.-P."/>
        </authorList>
    </citation>
    <scope>NUCLEOTIDE SEQUENCE</scope>
    <source>
        <strain evidence="6">DSM 45354</strain>
    </source>
</reference>
<evidence type="ECO:0000313" key="6">
    <source>
        <dbReference type="EMBL" id="MBE1607114.1"/>
    </source>
</evidence>
<dbReference type="InterPro" id="IPR050097">
    <property type="entry name" value="Ferredoxin-NADP_redctase_2"/>
</dbReference>